<protein>
    <submittedName>
        <fullName evidence="2">Uncharacterized protein</fullName>
    </submittedName>
</protein>
<feature type="region of interest" description="Disordered" evidence="1">
    <location>
        <begin position="1"/>
        <end position="20"/>
    </location>
</feature>
<organism evidence="2 3">
    <name type="scientific">Caldimonas thermodepolymerans</name>
    <dbReference type="NCBI Taxonomy" id="215580"/>
    <lineage>
        <taxon>Bacteria</taxon>
        <taxon>Pseudomonadati</taxon>
        <taxon>Pseudomonadota</taxon>
        <taxon>Betaproteobacteria</taxon>
        <taxon>Burkholderiales</taxon>
        <taxon>Sphaerotilaceae</taxon>
        <taxon>Caldimonas</taxon>
    </lineage>
</organism>
<evidence type="ECO:0000313" key="2">
    <source>
        <dbReference type="EMBL" id="TCP07281.1"/>
    </source>
</evidence>
<sequence>QADKRPAHMPTGLNNQGSIVSVVFHTK</sequence>
<accession>A0AA46HVU9</accession>
<dbReference type="AlphaFoldDB" id="A0AA46HVU9"/>
<feature type="non-terminal residue" evidence="2">
    <location>
        <position position="1"/>
    </location>
</feature>
<dbReference type="Proteomes" id="UP000294772">
    <property type="component" value="Unassembled WGS sequence"/>
</dbReference>
<evidence type="ECO:0000256" key="1">
    <source>
        <dbReference type="SAM" id="MobiDB-lite"/>
    </source>
</evidence>
<reference evidence="2 3" key="1">
    <citation type="submission" date="2019-03" db="EMBL/GenBank/DDBJ databases">
        <title>Genomic Encyclopedia of Type Strains, Phase IV (KMG-IV): sequencing the most valuable type-strain genomes for metagenomic binning, comparative biology and taxonomic classification.</title>
        <authorList>
            <person name="Goeker M."/>
        </authorList>
    </citation>
    <scope>NUCLEOTIDE SEQUENCE [LARGE SCALE GENOMIC DNA]</scope>
    <source>
        <strain evidence="2 3">DSM 15264</strain>
    </source>
</reference>
<dbReference type="EMBL" id="SLXF01000005">
    <property type="protein sequence ID" value="TCP07281.1"/>
    <property type="molecule type" value="Genomic_DNA"/>
</dbReference>
<gene>
    <name evidence="2" type="ORF">EV676_105307</name>
</gene>
<evidence type="ECO:0000313" key="3">
    <source>
        <dbReference type="Proteomes" id="UP000294772"/>
    </source>
</evidence>
<comment type="caution">
    <text evidence="2">The sequence shown here is derived from an EMBL/GenBank/DDBJ whole genome shotgun (WGS) entry which is preliminary data.</text>
</comment>
<name>A0AA46HVU9_9BURK</name>
<proteinExistence type="predicted"/>